<feature type="domain" description="VTT" evidence="8">
    <location>
        <begin position="36"/>
        <end position="159"/>
    </location>
</feature>
<keyword evidence="10" id="KW-1185">Reference proteome</keyword>
<dbReference type="InterPro" id="IPR032818">
    <property type="entry name" value="DedA-like"/>
</dbReference>
<evidence type="ECO:0000256" key="3">
    <source>
        <dbReference type="ARBA" id="ARBA00022475"/>
    </source>
</evidence>
<dbReference type="RefSeq" id="WP_142941399.1">
    <property type="nucleotide sequence ID" value="NZ_VIKR01000002.1"/>
</dbReference>
<evidence type="ECO:0000259" key="8">
    <source>
        <dbReference type="Pfam" id="PF09335"/>
    </source>
</evidence>
<comment type="caution">
    <text evidence="9">The sequence shown here is derived from an EMBL/GenBank/DDBJ whole genome shotgun (WGS) entry which is preliminary data.</text>
</comment>
<sequence>MNESILTFIEQNAQWAALIIFIIAFMESVAIVGLLIPGWLLLVGVGTLVGADVLDFYSVVIAAYLGAVIGEYLSFLVGYHYHEKVLRWRFVAKHQKIIDKSHEFFAKHGISGVFLGRFFGPTRAVVPLLAGISEMPQKTFFWVNIISGIIWAPVYLTPGILVGAAVTLDDDARNFLLFVIGMITIFSIVAWNYSQSLVKQIRENKTEVVTAMKAGLAWAIVLTIVIVLINSNYWPLVGQIVDVVISRF</sequence>
<evidence type="ECO:0000256" key="4">
    <source>
        <dbReference type="ARBA" id="ARBA00022692"/>
    </source>
</evidence>
<evidence type="ECO:0000313" key="9">
    <source>
        <dbReference type="EMBL" id="TQV74781.1"/>
    </source>
</evidence>
<dbReference type="Proteomes" id="UP000317839">
    <property type="component" value="Unassembled WGS sequence"/>
</dbReference>
<proteinExistence type="inferred from homology"/>
<name>A0A545TC64_9GAMM</name>
<dbReference type="PANTHER" id="PTHR30353:SF15">
    <property type="entry name" value="INNER MEMBRANE PROTEIN YABI"/>
    <property type="match status" value="1"/>
</dbReference>
<keyword evidence="4 7" id="KW-0812">Transmembrane</keyword>
<dbReference type="PANTHER" id="PTHR30353">
    <property type="entry name" value="INNER MEMBRANE PROTEIN DEDA-RELATED"/>
    <property type="match status" value="1"/>
</dbReference>
<organism evidence="9 10">
    <name type="scientific">Aliikangiella marina</name>
    <dbReference type="NCBI Taxonomy" id="1712262"/>
    <lineage>
        <taxon>Bacteria</taxon>
        <taxon>Pseudomonadati</taxon>
        <taxon>Pseudomonadota</taxon>
        <taxon>Gammaproteobacteria</taxon>
        <taxon>Oceanospirillales</taxon>
        <taxon>Pleioneaceae</taxon>
        <taxon>Aliikangiella</taxon>
    </lineage>
</organism>
<feature type="transmembrane region" description="Helical" evidence="7">
    <location>
        <begin position="174"/>
        <end position="193"/>
    </location>
</feature>
<keyword evidence="6 7" id="KW-0472">Membrane</keyword>
<evidence type="ECO:0000256" key="1">
    <source>
        <dbReference type="ARBA" id="ARBA00004651"/>
    </source>
</evidence>
<evidence type="ECO:0000256" key="7">
    <source>
        <dbReference type="RuleBase" id="RU367016"/>
    </source>
</evidence>
<dbReference type="EMBL" id="VIKR01000002">
    <property type="protein sequence ID" value="TQV74781.1"/>
    <property type="molecule type" value="Genomic_DNA"/>
</dbReference>
<feature type="transmembrane region" description="Helical" evidence="7">
    <location>
        <begin position="141"/>
        <end position="168"/>
    </location>
</feature>
<evidence type="ECO:0000256" key="2">
    <source>
        <dbReference type="ARBA" id="ARBA00010792"/>
    </source>
</evidence>
<dbReference type="GO" id="GO:0005886">
    <property type="term" value="C:plasma membrane"/>
    <property type="evidence" value="ECO:0007669"/>
    <property type="project" value="UniProtKB-SubCell"/>
</dbReference>
<feature type="transmembrane region" description="Helical" evidence="7">
    <location>
        <begin position="56"/>
        <end position="79"/>
    </location>
</feature>
<keyword evidence="5 7" id="KW-1133">Transmembrane helix</keyword>
<keyword evidence="3 7" id="KW-1003">Cell membrane</keyword>
<gene>
    <name evidence="9" type="ORF">FLL45_07405</name>
</gene>
<accession>A0A545TC64</accession>
<evidence type="ECO:0000256" key="5">
    <source>
        <dbReference type="ARBA" id="ARBA00022989"/>
    </source>
</evidence>
<dbReference type="Pfam" id="PF09335">
    <property type="entry name" value="VTT_dom"/>
    <property type="match status" value="1"/>
</dbReference>
<evidence type="ECO:0000313" key="10">
    <source>
        <dbReference type="Proteomes" id="UP000317839"/>
    </source>
</evidence>
<feature type="transmembrane region" description="Helical" evidence="7">
    <location>
        <begin position="214"/>
        <end position="234"/>
    </location>
</feature>
<protein>
    <submittedName>
        <fullName evidence="9">DedA family protein</fullName>
    </submittedName>
</protein>
<dbReference type="OrthoDB" id="9780918at2"/>
<feature type="transmembrane region" description="Helical" evidence="7">
    <location>
        <begin position="12"/>
        <end position="36"/>
    </location>
</feature>
<evidence type="ECO:0000256" key="6">
    <source>
        <dbReference type="ARBA" id="ARBA00023136"/>
    </source>
</evidence>
<comment type="subcellular location">
    <subcellularLocation>
        <location evidence="1 7">Cell membrane</location>
        <topology evidence="1 7">Multi-pass membrane protein</topology>
    </subcellularLocation>
</comment>
<dbReference type="InterPro" id="IPR032816">
    <property type="entry name" value="VTT_dom"/>
</dbReference>
<reference evidence="9 10" key="1">
    <citation type="submission" date="2019-06" db="EMBL/GenBank/DDBJ databases">
        <title>Draft genome of Aliikangiella marina GYP-15.</title>
        <authorList>
            <person name="Wang G."/>
        </authorList>
    </citation>
    <scope>NUCLEOTIDE SEQUENCE [LARGE SCALE GENOMIC DNA]</scope>
    <source>
        <strain evidence="9 10">GYP-15</strain>
    </source>
</reference>
<dbReference type="AlphaFoldDB" id="A0A545TC64"/>
<comment type="similarity">
    <text evidence="2 7">Belongs to the DedA family.</text>
</comment>